<dbReference type="AlphaFoldDB" id="M7W907"/>
<gene>
    <name evidence="1" type="ORF">KM1_270550</name>
</gene>
<dbReference type="EMBL" id="KB637982">
    <property type="protein sequence ID" value="EMS14270.1"/>
    <property type="molecule type" value="Genomic_DNA"/>
</dbReference>
<dbReference type="Proteomes" id="UP000030780">
    <property type="component" value="Unassembled WGS sequence"/>
</dbReference>
<name>M7W907_ENTHI</name>
<reference evidence="1 2" key="1">
    <citation type="submission" date="2013-01" db="EMBL/GenBank/DDBJ databases">
        <authorList>
            <person name="Inman J."/>
            <person name="Zafar N."/>
            <person name="Lorenzi H."/>
            <person name="Caler E."/>
        </authorList>
    </citation>
    <scope>NUCLEOTIDE SEQUENCE [LARGE SCALE GENOMIC DNA]</scope>
    <source>
        <strain evidence="1 2">HM-3:IMSS</strain>
    </source>
</reference>
<evidence type="ECO:0000313" key="2">
    <source>
        <dbReference type="Proteomes" id="UP000030780"/>
    </source>
</evidence>
<feature type="non-terminal residue" evidence="1">
    <location>
        <position position="23"/>
    </location>
</feature>
<protein>
    <submittedName>
        <fullName evidence="1">Uncharacterized protein</fullName>
    </submittedName>
</protein>
<proteinExistence type="predicted"/>
<evidence type="ECO:0000313" key="1">
    <source>
        <dbReference type="EMBL" id="EMS14270.1"/>
    </source>
</evidence>
<sequence length="23" mass="2704">LLCTISIFIISDSFFCFLSSYFH</sequence>
<dbReference type="VEuPathDB" id="AmoebaDB:KM1_270550"/>
<feature type="non-terminal residue" evidence="1">
    <location>
        <position position="1"/>
    </location>
</feature>
<organism evidence="1 2">
    <name type="scientific">Entamoeba histolytica HM-3:IMSS</name>
    <dbReference type="NCBI Taxonomy" id="885315"/>
    <lineage>
        <taxon>Eukaryota</taxon>
        <taxon>Amoebozoa</taxon>
        <taxon>Evosea</taxon>
        <taxon>Archamoebae</taxon>
        <taxon>Mastigamoebida</taxon>
        <taxon>Entamoebidae</taxon>
        <taxon>Entamoeba</taxon>
    </lineage>
</organism>
<accession>M7W907</accession>